<keyword evidence="4 6" id="KW-0648">Protein biosynthesis</keyword>
<evidence type="ECO:0008006" key="9">
    <source>
        <dbReference type="Google" id="ProtNLM"/>
    </source>
</evidence>
<evidence type="ECO:0000256" key="2">
    <source>
        <dbReference type="ARBA" id="ARBA00022741"/>
    </source>
</evidence>
<dbReference type="EMBL" id="BQKI01000001">
    <property type="protein sequence ID" value="GJM86664.1"/>
    <property type="molecule type" value="Genomic_DNA"/>
</dbReference>
<dbReference type="PANTHER" id="PTHR46264:SF7">
    <property type="entry name" value="TYROSINE--TRNA LIGASE"/>
    <property type="match status" value="1"/>
</dbReference>
<name>A0AAV5BN18_ELECO</name>
<comment type="similarity">
    <text evidence="6">Belongs to the class-I aminoacyl-tRNA synthetase family.</text>
</comment>
<keyword evidence="3 6" id="KW-0067">ATP-binding</keyword>
<dbReference type="AlphaFoldDB" id="A0AAV5BN18"/>
<keyword evidence="5 6" id="KW-0030">Aminoacyl-tRNA synthetase</keyword>
<evidence type="ECO:0000256" key="1">
    <source>
        <dbReference type="ARBA" id="ARBA00022598"/>
    </source>
</evidence>
<dbReference type="Gene3D" id="3.40.50.620">
    <property type="entry name" value="HUPs"/>
    <property type="match status" value="1"/>
</dbReference>
<evidence type="ECO:0000256" key="5">
    <source>
        <dbReference type="ARBA" id="ARBA00023146"/>
    </source>
</evidence>
<dbReference type="Pfam" id="PF00579">
    <property type="entry name" value="tRNA-synt_1b"/>
    <property type="match status" value="1"/>
</dbReference>
<dbReference type="GO" id="GO:0005524">
    <property type="term" value="F:ATP binding"/>
    <property type="evidence" value="ECO:0007669"/>
    <property type="project" value="UniProtKB-KW"/>
</dbReference>
<evidence type="ECO:0000256" key="3">
    <source>
        <dbReference type="ARBA" id="ARBA00022840"/>
    </source>
</evidence>
<dbReference type="InterPro" id="IPR002305">
    <property type="entry name" value="aa-tRNA-synth_Ic"/>
</dbReference>
<reference evidence="7" key="1">
    <citation type="journal article" date="2018" name="DNA Res.">
        <title>Multiple hybrid de novo genome assembly of finger millet, an orphan allotetraploid crop.</title>
        <authorList>
            <person name="Hatakeyama M."/>
            <person name="Aluri S."/>
            <person name="Balachadran M.T."/>
            <person name="Sivarajan S.R."/>
            <person name="Patrignani A."/>
            <person name="Gruter S."/>
            <person name="Poveda L."/>
            <person name="Shimizu-Inatsugi R."/>
            <person name="Baeten J."/>
            <person name="Francoijs K.J."/>
            <person name="Nataraja K.N."/>
            <person name="Reddy Y.A.N."/>
            <person name="Phadnis S."/>
            <person name="Ravikumar R.L."/>
            <person name="Schlapbach R."/>
            <person name="Sreeman S.M."/>
            <person name="Shimizu K.K."/>
        </authorList>
    </citation>
    <scope>NUCLEOTIDE SEQUENCE</scope>
</reference>
<organism evidence="7 8">
    <name type="scientific">Eleusine coracana subsp. coracana</name>
    <dbReference type="NCBI Taxonomy" id="191504"/>
    <lineage>
        <taxon>Eukaryota</taxon>
        <taxon>Viridiplantae</taxon>
        <taxon>Streptophyta</taxon>
        <taxon>Embryophyta</taxon>
        <taxon>Tracheophyta</taxon>
        <taxon>Spermatophyta</taxon>
        <taxon>Magnoliopsida</taxon>
        <taxon>Liliopsida</taxon>
        <taxon>Poales</taxon>
        <taxon>Poaceae</taxon>
        <taxon>PACMAD clade</taxon>
        <taxon>Chloridoideae</taxon>
        <taxon>Cynodonteae</taxon>
        <taxon>Eleusininae</taxon>
        <taxon>Eleusine</taxon>
    </lineage>
</organism>
<evidence type="ECO:0000313" key="7">
    <source>
        <dbReference type="EMBL" id="GJM86664.1"/>
    </source>
</evidence>
<sequence>MNRQIGGNLNKVRNIGLYNIEIWKAAGMALDRVEIVWLSDEISRHGDEYWPLVMDIARKNTVSGLTRSLRIRDPTEGLTSDEIFNPCLQCASMLFQKEFICRKIEYAFCPPNVVKDNPCLGYIRYVILPLFGKFEVVRKKENGGDKTFLSMEELAADYVSGALHPSDVKLALAKSLNDILQKKLLTIDHQ</sequence>
<keyword evidence="1 6" id="KW-0436">Ligase</keyword>
<dbReference type="GO" id="GO:0005737">
    <property type="term" value="C:cytoplasm"/>
    <property type="evidence" value="ECO:0007669"/>
    <property type="project" value="TreeGrafter"/>
</dbReference>
<dbReference type="Gene3D" id="1.10.240.10">
    <property type="entry name" value="Tyrosyl-Transfer RNA Synthetase"/>
    <property type="match status" value="1"/>
</dbReference>
<evidence type="ECO:0000313" key="8">
    <source>
        <dbReference type="Proteomes" id="UP001054889"/>
    </source>
</evidence>
<dbReference type="InterPro" id="IPR014729">
    <property type="entry name" value="Rossmann-like_a/b/a_fold"/>
</dbReference>
<keyword evidence="8" id="KW-1185">Reference proteome</keyword>
<gene>
    <name evidence="7" type="primary">ga02544</name>
    <name evidence="7" type="ORF">PR202_ga02544</name>
</gene>
<reference evidence="7" key="2">
    <citation type="submission" date="2021-12" db="EMBL/GenBank/DDBJ databases">
        <title>Resequencing data analysis of finger millet.</title>
        <authorList>
            <person name="Hatakeyama M."/>
            <person name="Aluri S."/>
            <person name="Balachadran M.T."/>
            <person name="Sivarajan S.R."/>
            <person name="Poveda L."/>
            <person name="Shimizu-Inatsugi R."/>
            <person name="Schlapbach R."/>
            <person name="Sreeman S.M."/>
            <person name="Shimizu K.K."/>
        </authorList>
    </citation>
    <scope>NUCLEOTIDE SEQUENCE</scope>
</reference>
<evidence type="ECO:0000256" key="6">
    <source>
        <dbReference type="RuleBase" id="RU363036"/>
    </source>
</evidence>
<dbReference type="GO" id="GO:0006437">
    <property type="term" value="P:tyrosyl-tRNA aminoacylation"/>
    <property type="evidence" value="ECO:0007669"/>
    <property type="project" value="TreeGrafter"/>
</dbReference>
<keyword evidence="2 6" id="KW-0547">Nucleotide-binding</keyword>
<dbReference type="InterPro" id="IPR050489">
    <property type="entry name" value="Tyr-tRNA_synthase"/>
</dbReference>
<proteinExistence type="inferred from homology"/>
<dbReference type="GO" id="GO:0004831">
    <property type="term" value="F:tyrosine-tRNA ligase activity"/>
    <property type="evidence" value="ECO:0007669"/>
    <property type="project" value="TreeGrafter"/>
</dbReference>
<comment type="caution">
    <text evidence="7">The sequence shown here is derived from an EMBL/GenBank/DDBJ whole genome shotgun (WGS) entry which is preliminary data.</text>
</comment>
<accession>A0AAV5BN18</accession>
<dbReference type="SUPFAM" id="SSF52374">
    <property type="entry name" value="Nucleotidylyl transferase"/>
    <property type="match status" value="1"/>
</dbReference>
<dbReference type="Proteomes" id="UP001054889">
    <property type="component" value="Unassembled WGS sequence"/>
</dbReference>
<dbReference type="PANTHER" id="PTHR46264">
    <property type="entry name" value="TYROSINE-TRNA LIGASE"/>
    <property type="match status" value="1"/>
</dbReference>
<evidence type="ECO:0000256" key="4">
    <source>
        <dbReference type="ARBA" id="ARBA00022917"/>
    </source>
</evidence>
<protein>
    <recommendedName>
        <fullName evidence="9">Tyrosine--tRNA ligase</fullName>
    </recommendedName>
</protein>